<accession>A0A667YAI7</accession>
<keyword evidence="4" id="KW-0677">Repeat</keyword>
<dbReference type="InterPro" id="IPR050576">
    <property type="entry name" value="Cilia_flagella_integrity"/>
</dbReference>
<dbReference type="PANTHER" id="PTHR45973:SF12">
    <property type="entry name" value="DYNEIN REGULATORY COMPLEX SUBUNIT 3"/>
    <property type="match status" value="1"/>
</dbReference>
<dbReference type="AlphaFoldDB" id="A0A667YAI7"/>
<sequence>MIRHYGEGEPHVMDEGMLQKALEGQTGYVSKQVDIQFSEVLQLQLAYKGIRNIEYLWQFTSLTKLELNNNIIKKIKGLDRLTNLTWLNLSFNNIEKIEGLETLVKLELLNLSNNRISVLENMDALENLNVFSIADNLLGELENVIYLRKFTQLHTLNLYGNPISEDENYKLFITAYFPDLMYLDYRSLDEETALTKYFYDIEKIRRHELQLQQAVEANKRQEAELQLHRDAFVEFLNGSYLFDSMFKGNPEAEKLHCLTGVFLDPVLTFESQMVELCAQVFEIGLAEHKLREAEVQLFLSGHTEAVADNQQRAAQMVANFEEHHGEVSWQDHSHCRDEINQLSDSLMKLEIQLVNQLEDMMKDFELKISDMVTNFIETCRDLENFHHEKLKEIAVATLEKVAKSEVEEDIPDNVRMFFLDKDQVMNALGASHDTHLVKINDRENLLGTRVNAWKVALLKEVGNLKYIITNLQSLLLFALFLCRSIQYQDKEMKRNRMRISEIHSLADCFRKQLERLQLHGQ</sequence>
<dbReference type="GeneTree" id="ENSGT00940000159298"/>
<evidence type="ECO:0000256" key="2">
    <source>
        <dbReference type="ARBA" id="ARBA00022490"/>
    </source>
</evidence>
<dbReference type="Pfam" id="PF14580">
    <property type="entry name" value="LRR_9"/>
    <property type="match status" value="1"/>
</dbReference>
<reference evidence="13" key="2">
    <citation type="submission" date="2025-08" db="UniProtKB">
        <authorList>
            <consortium name="Ensembl"/>
        </authorList>
    </citation>
    <scope>IDENTIFICATION</scope>
</reference>
<feature type="coiled-coil region" evidence="12">
    <location>
        <begin position="339"/>
        <end position="374"/>
    </location>
</feature>
<gene>
    <name evidence="13" type="primary">DRC3</name>
    <name evidence="13" type="synonym">drc3</name>
</gene>
<evidence type="ECO:0000256" key="12">
    <source>
        <dbReference type="SAM" id="Coils"/>
    </source>
</evidence>
<keyword evidence="3" id="KW-0433">Leucine-rich repeat</keyword>
<name>A0A667YAI7_9TELE</name>
<evidence type="ECO:0000256" key="9">
    <source>
        <dbReference type="ARBA" id="ARBA00023273"/>
    </source>
</evidence>
<protein>
    <recommendedName>
        <fullName evidence="11">Dynein regulatory complex subunit 3</fullName>
    </recommendedName>
</protein>
<keyword evidence="2" id="KW-0963">Cytoplasm</keyword>
<keyword evidence="9" id="KW-0966">Cell projection</keyword>
<evidence type="ECO:0000256" key="1">
    <source>
        <dbReference type="ARBA" id="ARBA00004611"/>
    </source>
</evidence>
<dbReference type="InParanoid" id="A0A667YAI7"/>
<evidence type="ECO:0000256" key="10">
    <source>
        <dbReference type="ARBA" id="ARBA00038378"/>
    </source>
</evidence>
<dbReference type="PROSITE" id="PS51450">
    <property type="entry name" value="LRR"/>
    <property type="match status" value="3"/>
</dbReference>
<dbReference type="SMART" id="SM00365">
    <property type="entry name" value="LRR_SD22"/>
    <property type="match status" value="4"/>
</dbReference>
<keyword evidence="7" id="KW-0969">Cilium</keyword>
<comment type="similarity">
    <text evidence="10">Belongs to the DRC3 family.</text>
</comment>
<evidence type="ECO:0000313" key="13">
    <source>
        <dbReference type="Ensembl" id="ENSMMDP00005024607.1"/>
    </source>
</evidence>
<dbReference type="PANTHER" id="PTHR45973">
    <property type="entry name" value="PROTEIN PHOSPHATASE 1 REGULATORY SUBUNIT SDS22-RELATED"/>
    <property type="match status" value="1"/>
</dbReference>
<dbReference type="Proteomes" id="UP000472263">
    <property type="component" value="Chromosome 8"/>
</dbReference>
<evidence type="ECO:0000256" key="7">
    <source>
        <dbReference type="ARBA" id="ARBA00023069"/>
    </source>
</evidence>
<dbReference type="Gene3D" id="3.80.10.10">
    <property type="entry name" value="Ribonuclease Inhibitor"/>
    <property type="match status" value="2"/>
</dbReference>
<reference evidence="13" key="3">
    <citation type="submission" date="2025-09" db="UniProtKB">
        <authorList>
            <consortium name="Ensembl"/>
        </authorList>
    </citation>
    <scope>IDENTIFICATION</scope>
</reference>
<evidence type="ECO:0000256" key="5">
    <source>
        <dbReference type="ARBA" id="ARBA00022846"/>
    </source>
</evidence>
<reference evidence="13" key="1">
    <citation type="submission" date="2019-06" db="EMBL/GenBank/DDBJ databases">
        <authorList>
            <consortium name="Wellcome Sanger Institute Data Sharing"/>
        </authorList>
    </citation>
    <scope>NUCLEOTIDE SEQUENCE [LARGE SCALE GENOMIC DNA]</scope>
</reference>
<dbReference type="GO" id="GO:0005929">
    <property type="term" value="C:cilium"/>
    <property type="evidence" value="ECO:0007669"/>
    <property type="project" value="TreeGrafter"/>
</dbReference>
<organism evidence="13 14">
    <name type="scientific">Myripristis murdjan</name>
    <name type="common">pinecone soldierfish</name>
    <dbReference type="NCBI Taxonomy" id="586833"/>
    <lineage>
        <taxon>Eukaryota</taxon>
        <taxon>Metazoa</taxon>
        <taxon>Chordata</taxon>
        <taxon>Craniata</taxon>
        <taxon>Vertebrata</taxon>
        <taxon>Euteleostomi</taxon>
        <taxon>Actinopterygii</taxon>
        <taxon>Neopterygii</taxon>
        <taxon>Teleostei</taxon>
        <taxon>Neoteleostei</taxon>
        <taxon>Acanthomorphata</taxon>
        <taxon>Holocentriformes</taxon>
        <taxon>Holocentridae</taxon>
        <taxon>Myripristis</taxon>
    </lineage>
</organism>
<comment type="subcellular location">
    <subcellularLocation>
        <location evidence="1">Cytoplasm</location>
        <location evidence="1">Cytoskeleton</location>
        <location evidence="1">Flagellum axoneme</location>
    </subcellularLocation>
</comment>
<dbReference type="InterPro" id="IPR001611">
    <property type="entry name" value="Leu-rich_rpt"/>
</dbReference>
<keyword evidence="14" id="KW-1185">Reference proteome</keyword>
<keyword evidence="6 12" id="KW-0175">Coiled coil</keyword>
<keyword evidence="5" id="KW-0282">Flagellum</keyword>
<dbReference type="Ensembl" id="ENSMMDT00005025133.1">
    <property type="protein sequence ID" value="ENSMMDP00005024607.1"/>
    <property type="gene ID" value="ENSMMDG00005011832.1"/>
</dbReference>
<evidence type="ECO:0000256" key="6">
    <source>
        <dbReference type="ARBA" id="ARBA00023054"/>
    </source>
</evidence>
<proteinExistence type="inferred from homology"/>
<feature type="coiled-coil region" evidence="12">
    <location>
        <begin position="204"/>
        <end position="231"/>
    </location>
</feature>
<dbReference type="InterPro" id="IPR032675">
    <property type="entry name" value="LRR_dom_sf"/>
</dbReference>
<dbReference type="SUPFAM" id="SSF52058">
    <property type="entry name" value="L domain-like"/>
    <property type="match status" value="1"/>
</dbReference>
<evidence type="ECO:0000256" key="8">
    <source>
        <dbReference type="ARBA" id="ARBA00023212"/>
    </source>
</evidence>
<evidence type="ECO:0000256" key="3">
    <source>
        <dbReference type="ARBA" id="ARBA00022614"/>
    </source>
</evidence>
<evidence type="ECO:0000256" key="11">
    <source>
        <dbReference type="ARBA" id="ARBA00040950"/>
    </source>
</evidence>
<evidence type="ECO:0000313" key="14">
    <source>
        <dbReference type="Proteomes" id="UP000472263"/>
    </source>
</evidence>
<keyword evidence="8" id="KW-0206">Cytoskeleton</keyword>
<evidence type="ECO:0000256" key="4">
    <source>
        <dbReference type="ARBA" id="ARBA00022737"/>
    </source>
</evidence>